<name>A0A8H4LTB8_9HYPO</name>
<dbReference type="PANTHER" id="PTHR42100">
    <property type="entry name" value="OXIDOREDUCTASE 178 KDA SUBUNIT, PUTATIVE (AFU_ORTHOLOGUE AFUA_8G04320)-RELATED"/>
    <property type="match status" value="1"/>
</dbReference>
<dbReference type="PANTHER" id="PTHR42100:SF1">
    <property type="entry name" value="OXIDOREDUCTASE 178 KDA SUBUNIT, PUTATIVE (AFU_ORTHOLOGUE AFUA_8G04320)-RELATED"/>
    <property type="match status" value="1"/>
</dbReference>
<dbReference type="EMBL" id="JAAVMX010000008">
    <property type="protein sequence ID" value="KAF4505034.1"/>
    <property type="molecule type" value="Genomic_DNA"/>
</dbReference>
<dbReference type="AlphaFoldDB" id="A0A8H4LTB8"/>
<evidence type="ECO:0000313" key="2">
    <source>
        <dbReference type="Proteomes" id="UP000557566"/>
    </source>
</evidence>
<dbReference type="Proteomes" id="UP000557566">
    <property type="component" value="Unassembled WGS sequence"/>
</dbReference>
<dbReference type="OrthoDB" id="2120038at2759"/>
<dbReference type="InterPro" id="IPR034444">
    <property type="entry name" value="Nuo17.8"/>
</dbReference>
<reference evidence="1 2" key="1">
    <citation type="journal article" date="2020" name="Genome Biol. Evol.">
        <title>A new high-quality draft genome assembly of the Chinese cordyceps Ophiocordyceps sinensis.</title>
        <authorList>
            <person name="Shu R."/>
            <person name="Zhang J."/>
            <person name="Meng Q."/>
            <person name="Zhang H."/>
            <person name="Zhou G."/>
            <person name="Li M."/>
            <person name="Wu P."/>
            <person name="Zhao Y."/>
            <person name="Chen C."/>
            <person name="Qin Q."/>
        </authorList>
    </citation>
    <scope>NUCLEOTIDE SEQUENCE [LARGE SCALE GENOMIC DNA]</scope>
    <source>
        <strain evidence="1 2">IOZ07</strain>
    </source>
</reference>
<dbReference type="GO" id="GO:0005739">
    <property type="term" value="C:mitochondrion"/>
    <property type="evidence" value="ECO:0007669"/>
    <property type="project" value="InterPro"/>
</dbReference>
<proteinExistence type="predicted"/>
<protein>
    <recommendedName>
        <fullName evidence="3">NADH-ubiquinone oxidoreductase 17.8 kDa subunit</fullName>
    </recommendedName>
</protein>
<sequence length="166" mass="19052">MFAARQRAGYLARQLQRPARSYASDAHGHHAPDAPVNESFGKGSMSAVAVFFGGVLFFQFKPKEGEESAIRNWIGKYTSRPEDWEEINALHTKAMEQAGFDRNLFENASNKHRFVNVSYPEALQSHAPRNIRAGHIRHLDDVVEHFRQQHIKDEERKAKKLAEQQR</sequence>
<evidence type="ECO:0008006" key="3">
    <source>
        <dbReference type="Google" id="ProtNLM"/>
    </source>
</evidence>
<evidence type="ECO:0000313" key="1">
    <source>
        <dbReference type="EMBL" id="KAF4505034.1"/>
    </source>
</evidence>
<gene>
    <name evidence="1" type="ORF">G6O67_007030</name>
</gene>
<comment type="caution">
    <text evidence="1">The sequence shown here is derived from an EMBL/GenBank/DDBJ whole genome shotgun (WGS) entry which is preliminary data.</text>
</comment>
<accession>A0A8H4LTB8</accession>
<organism evidence="1 2">
    <name type="scientific">Ophiocordyceps sinensis</name>
    <dbReference type="NCBI Taxonomy" id="72228"/>
    <lineage>
        <taxon>Eukaryota</taxon>
        <taxon>Fungi</taxon>
        <taxon>Dikarya</taxon>
        <taxon>Ascomycota</taxon>
        <taxon>Pezizomycotina</taxon>
        <taxon>Sordariomycetes</taxon>
        <taxon>Hypocreomycetidae</taxon>
        <taxon>Hypocreales</taxon>
        <taxon>Ophiocordycipitaceae</taxon>
        <taxon>Ophiocordyceps</taxon>
    </lineage>
</organism>
<keyword evidence="2" id="KW-1185">Reference proteome</keyword>